<dbReference type="InterPro" id="IPR050733">
    <property type="entry name" value="Vitellogenin/Apolipophorin"/>
</dbReference>
<evidence type="ECO:0000313" key="4">
    <source>
        <dbReference type="Proteomes" id="UP000014500"/>
    </source>
</evidence>
<keyword evidence="1" id="KW-0812">Transmembrane</keyword>
<feature type="domain" description="VWFD" evidence="2">
    <location>
        <begin position="615"/>
        <end position="836"/>
    </location>
</feature>
<dbReference type="AlphaFoldDB" id="T1J918"/>
<dbReference type="Pfam" id="PF00094">
    <property type="entry name" value="VWD"/>
    <property type="match status" value="1"/>
</dbReference>
<keyword evidence="4" id="KW-1185">Reference proteome</keyword>
<evidence type="ECO:0000256" key="1">
    <source>
        <dbReference type="SAM" id="Phobius"/>
    </source>
</evidence>
<dbReference type="PANTHER" id="PTHR23345">
    <property type="entry name" value="VITELLOGENIN-RELATED"/>
    <property type="match status" value="1"/>
</dbReference>
<evidence type="ECO:0000259" key="2">
    <source>
        <dbReference type="PROSITE" id="PS51233"/>
    </source>
</evidence>
<dbReference type="EnsemblMetazoa" id="SMAR010209-RA">
    <property type="protein sequence ID" value="SMAR010209-PA"/>
    <property type="gene ID" value="SMAR010209"/>
</dbReference>
<reference evidence="4" key="1">
    <citation type="submission" date="2011-05" db="EMBL/GenBank/DDBJ databases">
        <authorList>
            <person name="Richards S.R."/>
            <person name="Qu J."/>
            <person name="Jiang H."/>
            <person name="Jhangiani S.N."/>
            <person name="Agravi P."/>
            <person name="Goodspeed R."/>
            <person name="Gross S."/>
            <person name="Mandapat C."/>
            <person name="Jackson L."/>
            <person name="Mathew T."/>
            <person name="Pu L."/>
            <person name="Thornton R."/>
            <person name="Saada N."/>
            <person name="Wilczek-Boney K.B."/>
            <person name="Lee S."/>
            <person name="Kovar C."/>
            <person name="Wu Y."/>
            <person name="Scherer S.E."/>
            <person name="Worley K.C."/>
            <person name="Muzny D.M."/>
            <person name="Gibbs R."/>
        </authorList>
    </citation>
    <scope>NUCLEOTIDE SEQUENCE</scope>
    <source>
        <strain evidence="4">Brora</strain>
    </source>
</reference>
<feature type="transmembrane region" description="Helical" evidence="1">
    <location>
        <begin position="958"/>
        <end position="978"/>
    </location>
</feature>
<dbReference type="InterPro" id="IPR001846">
    <property type="entry name" value="VWF_type-D"/>
</dbReference>
<dbReference type="HOGENOM" id="CLU_300415_0_0_1"/>
<name>T1J918_STRMM</name>
<dbReference type="EMBL" id="JH431968">
    <property type="status" value="NOT_ANNOTATED_CDS"/>
    <property type="molecule type" value="Genomic_DNA"/>
</dbReference>
<proteinExistence type="predicted"/>
<dbReference type="PROSITE" id="PS51233">
    <property type="entry name" value="VWFD"/>
    <property type="match status" value="1"/>
</dbReference>
<keyword evidence="1" id="KW-1133">Transmembrane helix</keyword>
<keyword evidence="1" id="KW-0472">Membrane</keyword>
<dbReference type="Proteomes" id="UP000014500">
    <property type="component" value="Unassembled WGS sequence"/>
</dbReference>
<dbReference type="STRING" id="126957.T1J918"/>
<dbReference type="SMART" id="SM00216">
    <property type="entry name" value="VWD"/>
    <property type="match status" value="1"/>
</dbReference>
<reference evidence="3" key="2">
    <citation type="submission" date="2015-02" db="UniProtKB">
        <authorList>
            <consortium name="EnsemblMetazoa"/>
        </authorList>
    </citation>
    <scope>IDENTIFICATION</scope>
</reference>
<protein>
    <recommendedName>
        <fullName evidence="2">VWFD domain-containing protein</fullName>
    </recommendedName>
</protein>
<dbReference type="GO" id="GO:0005319">
    <property type="term" value="F:lipid transporter activity"/>
    <property type="evidence" value="ECO:0007669"/>
    <property type="project" value="TreeGrafter"/>
</dbReference>
<evidence type="ECO:0000313" key="3">
    <source>
        <dbReference type="EnsemblMetazoa" id="SMAR010209-PA"/>
    </source>
</evidence>
<sequence length="997" mass="114876">MIFHTSDADIYLSRYFGTVSSTPAAASENNDFLNKAYKLLPKKQRENAQEIPKFVLKHFGQDIARTEPFGTDGAHCLYERNKFSEDDEGAHHDVLMRCIKFSFFDVELKLANDMGFITTLQLHIPFVYKMGFRGLTNVTSFKLNSPNAEGDFHFKFGSNFMVKTSLFVETPLKRKYGYTLKTHAGVKLSLVLNNAKLKNIEFETKKEHFFSFLYYPTKGVFPTANPYKLLFYKSSAQTFAHTNVLKYPANGNEKQRHYSYGQNYFGVGLSINYSCNSLWPDIMSYSHFKSFFHKGTEQNDYFEWSDKLFAGLMGFHDYLLFNPIGKPFEFSVNYNHVNTDHFAVDTRFARHVKPLENNLEATNEILVDVREEGEVPRKWLFQYKSISSRNSDSVLIEFDHKSPNNQSIFAIRLELNDKTTDYIEILIDPVSNPDKELRRFYNGSIFAGSTFEKHHNWLILDIQGKASQSNAFKVDQSILNDCKHDRDKGFEYSFVCWLLKKQRGRLHNFSFAVHHEESENVRLKFLRSFIWLLHHLHNNLEIDLNSAIGDPNEICGNFNFSNSSPHVDVSISRSDETYKLSDIFIPSFIPHFEHITVVNSEVERLLENALYIHQPKCIISGDYVQTTDRIVYQFPMGTCYHVVFADCYSKRVIILMNQSGKNSKVNQTVSLELDSLENIQCTGTTESYIIASRMAWYSGKCQKRQINSQQTLKVFFDSAHEIDVKNNLVKINRAEELKNKHHYIHIDNSTSREVFTVTKHLNRVHIDGMQHFGVSILFDGKNAVITVTNWLRGLQCGLCGNFDGEKSNEFIRSDGMQTANATDFARMAMEDLGSLDTANSPQPHDSNNLNDFFNPLSKTKKNSDNTISELIAQTQLTILLSYVREMSGRQKCNKNVNNLVVMSIQRAAISIGLAECVIRKLENVTGEENFLLWALRGKRILSITLSDYQLGALHRQSLPPFAIFFGILDYLFIFEYIIPRKLTNFFIKDFDLNFLEV</sequence>
<organism evidence="3 4">
    <name type="scientific">Strigamia maritima</name>
    <name type="common">European centipede</name>
    <name type="synonym">Geophilus maritimus</name>
    <dbReference type="NCBI Taxonomy" id="126957"/>
    <lineage>
        <taxon>Eukaryota</taxon>
        <taxon>Metazoa</taxon>
        <taxon>Ecdysozoa</taxon>
        <taxon>Arthropoda</taxon>
        <taxon>Myriapoda</taxon>
        <taxon>Chilopoda</taxon>
        <taxon>Pleurostigmophora</taxon>
        <taxon>Geophilomorpha</taxon>
        <taxon>Linotaeniidae</taxon>
        <taxon>Strigamia</taxon>
    </lineage>
</organism>
<dbReference type="PANTHER" id="PTHR23345:SF15">
    <property type="entry name" value="VITELLOGENIN 1-RELATED"/>
    <property type="match status" value="1"/>
</dbReference>
<accession>T1J918</accession>